<dbReference type="InterPro" id="IPR036047">
    <property type="entry name" value="F-box-like_dom_sf"/>
</dbReference>
<evidence type="ECO:0000256" key="1">
    <source>
        <dbReference type="SAM" id="Phobius"/>
    </source>
</evidence>
<feature type="transmembrane region" description="Helical" evidence="1">
    <location>
        <begin position="12"/>
        <end position="34"/>
    </location>
</feature>
<evidence type="ECO:0008006" key="4">
    <source>
        <dbReference type="Google" id="ProtNLM"/>
    </source>
</evidence>
<keyword evidence="1" id="KW-0472">Membrane</keyword>
<proteinExistence type="predicted"/>
<dbReference type="Proteomes" id="UP000244855">
    <property type="component" value="Unassembled WGS sequence"/>
</dbReference>
<dbReference type="STRING" id="97972.A0A2V1DS17"/>
<keyword evidence="1" id="KW-0812">Transmembrane</keyword>
<sequence>MNFAVFLRPFLSVPLVFSTTFVLVLIAGAAVWSFRHFKTHSKLQQARTDHPPRFGTLHVPPEILLMIASHLDRPSLISFSLATRYLYGLSFPRGLGLNRFDKERLLVCLEKDFPGLYFCHSCVKLHSWHSEMRTWKFYPRRRSSCPEEGWHLGLVCLTSRNIYSYHEMRLFMNRHFYGPDHGPPLRMPPPNYTTIGWSPRYFGALCKKEETFTYRILDDRLMTFTTITYSSLRGDARALELYIDKTGPELCNHLQIGREGGRFILQLHELVKRSSGNPYPGLLTPCQKSFRSCYCCMTDYSIDITWVKGQASYVVSVSAWRDFGNFRSPWDWRWRNDAWRRSLISGRLFPTSSQGPGSVRKKWNLSNGIYDVVDGQWAPFRYPYGHIPRRMGSVDG</sequence>
<evidence type="ECO:0000313" key="3">
    <source>
        <dbReference type="Proteomes" id="UP000244855"/>
    </source>
</evidence>
<dbReference type="OrthoDB" id="3766406at2759"/>
<keyword evidence="1" id="KW-1133">Transmembrane helix</keyword>
<evidence type="ECO:0000313" key="2">
    <source>
        <dbReference type="EMBL" id="PVI00786.1"/>
    </source>
</evidence>
<dbReference type="EMBL" id="KZ805368">
    <property type="protein sequence ID" value="PVI00786.1"/>
    <property type="molecule type" value="Genomic_DNA"/>
</dbReference>
<accession>A0A2V1DS17</accession>
<organism evidence="2 3">
    <name type="scientific">Periconia macrospinosa</name>
    <dbReference type="NCBI Taxonomy" id="97972"/>
    <lineage>
        <taxon>Eukaryota</taxon>
        <taxon>Fungi</taxon>
        <taxon>Dikarya</taxon>
        <taxon>Ascomycota</taxon>
        <taxon>Pezizomycotina</taxon>
        <taxon>Dothideomycetes</taxon>
        <taxon>Pleosporomycetidae</taxon>
        <taxon>Pleosporales</taxon>
        <taxon>Massarineae</taxon>
        <taxon>Periconiaceae</taxon>
        <taxon>Periconia</taxon>
    </lineage>
</organism>
<name>A0A2V1DS17_9PLEO</name>
<reference evidence="2 3" key="1">
    <citation type="journal article" date="2018" name="Sci. Rep.">
        <title>Comparative genomics provides insights into the lifestyle and reveals functional heterogeneity of dark septate endophytic fungi.</title>
        <authorList>
            <person name="Knapp D.G."/>
            <person name="Nemeth J.B."/>
            <person name="Barry K."/>
            <person name="Hainaut M."/>
            <person name="Henrissat B."/>
            <person name="Johnson J."/>
            <person name="Kuo A."/>
            <person name="Lim J.H.P."/>
            <person name="Lipzen A."/>
            <person name="Nolan M."/>
            <person name="Ohm R.A."/>
            <person name="Tamas L."/>
            <person name="Grigoriev I.V."/>
            <person name="Spatafora J.W."/>
            <person name="Nagy L.G."/>
            <person name="Kovacs G.M."/>
        </authorList>
    </citation>
    <scope>NUCLEOTIDE SEQUENCE [LARGE SCALE GENOMIC DNA]</scope>
    <source>
        <strain evidence="2 3">DSE2036</strain>
    </source>
</reference>
<protein>
    <recommendedName>
        <fullName evidence="4">F-box domain-containing protein</fullName>
    </recommendedName>
</protein>
<keyword evidence="3" id="KW-1185">Reference proteome</keyword>
<gene>
    <name evidence="2" type="ORF">DM02DRAFT_655157</name>
</gene>
<dbReference type="AlphaFoldDB" id="A0A2V1DS17"/>
<dbReference type="SUPFAM" id="SSF81383">
    <property type="entry name" value="F-box domain"/>
    <property type="match status" value="1"/>
</dbReference>